<sequence>MLVALADLAAVGTGAAAFHYGVWSGAAENGGVATASRTARRPAPPT</sequence>
<dbReference type="Proteomes" id="UP001230908">
    <property type="component" value="Unassembled WGS sequence"/>
</dbReference>
<keyword evidence="2" id="KW-1185">Reference proteome</keyword>
<proteinExistence type="predicted"/>
<evidence type="ECO:0000313" key="1">
    <source>
        <dbReference type="EMBL" id="MDQ7905066.1"/>
    </source>
</evidence>
<organism evidence="1 2">
    <name type="scientific">Phytohabitans maris</name>
    <dbReference type="NCBI Taxonomy" id="3071409"/>
    <lineage>
        <taxon>Bacteria</taxon>
        <taxon>Bacillati</taxon>
        <taxon>Actinomycetota</taxon>
        <taxon>Actinomycetes</taxon>
        <taxon>Micromonosporales</taxon>
        <taxon>Micromonosporaceae</taxon>
    </lineage>
</organism>
<reference evidence="1 2" key="1">
    <citation type="submission" date="2023-08" db="EMBL/GenBank/DDBJ databases">
        <title>Phytohabitans sansha sp. nov., isolated from marine sediment.</title>
        <authorList>
            <person name="Zhao Y."/>
            <person name="Yi K."/>
        </authorList>
    </citation>
    <scope>NUCLEOTIDE SEQUENCE [LARGE SCALE GENOMIC DNA]</scope>
    <source>
        <strain evidence="1 2">ZYX-F-186</strain>
    </source>
</reference>
<gene>
    <name evidence="1" type="ORF">RB614_11090</name>
</gene>
<dbReference type="EMBL" id="JAVHUY010000008">
    <property type="protein sequence ID" value="MDQ7905066.1"/>
    <property type="molecule type" value="Genomic_DNA"/>
</dbReference>
<name>A0ABU0ZDD5_9ACTN</name>
<dbReference type="RefSeq" id="WP_308712331.1">
    <property type="nucleotide sequence ID" value="NZ_JAVHUY010000008.1"/>
</dbReference>
<accession>A0ABU0ZDD5</accession>
<evidence type="ECO:0000313" key="2">
    <source>
        <dbReference type="Proteomes" id="UP001230908"/>
    </source>
</evidence>
<protein>
    <submittedName>
        <fullName evidence="1">Uncharacterized protein</fullName>
    </submittedName>
</protein>
<comment type="caution">
    <text evidence="1">The sequence shown here is derived from an EMBL/GenBank/DDBJ whole genome shotgun (WGS) entry which is preliminary data.</text>
</comment>